<sequence>MVFDKLAKHHASQLLDFELENKQWFETLIEPRAKSFYSIKGVTEHIDLLINQMNEGTCYSGVLLQNNIIVARANIKDVSNNEAFVGYRVAEAFTSKGAASFCLSQLINIAQSKFNITQLKALVLENNPASMRVLKKFGFQAINTNVNAITINGRRLSCIEFCAKYA</sequence>
<dbReference type="EMBL" id="AHCF02000017">
    <property type="protein sequence ID" value="ERG61374.1"/>
    <property type="molecule type" value="Genomic_DNA"/>
</dbReference>
<evidence type="ECO:0000313" key="5">
    <source>
        <dbReference type="EMBL" id="ERG61374.1"/>
    </source>
</evidence>
<evidence type="ECO:0000259" key="4">
    <source>
        <dbReference type="PROSITE" id="PS51186"/>
    </source>
</evidence>
<comment type="caution">
    <text evidence="5">The sequence shown here is derived from an EMBL/GenBank/DDBJ whole genome shotgun (WGS) entry which is preliminary data.</text>
</comment>
<dbReference type="PANTHER" id="PTHR43792">
    <property type="entry name" value="GNAT FAMILY, PUTATIVE (AFU_ORTHOLOGUE AFUA_3G00765)-RELATED-RELATED"/>
    <property type="match status" value="1"/>
</dbReference>
<dbReference type="SUPFAM" id="SSF55729">
    <property type="entry name" value="Acyl-CoA N-acyltransferases (Nat)"/>
    <property type="match status" value="1"/>
</dbReference>
<reference evidence="5" key="2">
    <citation type="submission" date="2013-04" db="EMBL/GenBank/DDBJ databases">
        <title>Genome sequence of Pseudoalteromonas undina.</title>
        <authorList>
            <person name="Xie B.-B."/>
            <person name="Rong J.-C."/>
            <person name="Qin Q.-L."/>
            <person name="Shu Y.-L."/>
            <person name="Zhang Y.-Z."/>
        </authorList>
    </citation>
    <scope>NUCLEOTIDE SEQUENCE</scope>
    <source>
        <strain evidence="5">NCIMB 2128</strain>
    </source>
</reference>
<comment type="similarity">
    <text evidence="3">Belongs to the acetyltransferase family. RimJ subfamily.</text>
</comment>
<proteinExistence type="inferred from homology"/>
<reference evidence="5" key="1">
    <citation type="journal article" date="2012" name="J. Bacteriol.">
        <title>Genome sequences of type strains of seven species of the marine bacterium Pseudoalteromonas.</title>
        <authorList>
            <person name="Xie B.B."/>
            <person name="Shu Y.L."/>
            <person name="Qin Q.L."/>
            <person name="Rong J.C."/>
            <person name="Zhang X.Y."/>
            <person name="Chen X.L."/>
            <person name="Shi M."/>
            <person name="He H.L."/>
            <person name="Zhou B.C."/>
            <person name="Zhang Y.Z."/>
        </authorList>
    </citation>
    <scope>NUCLEOTIDE SEQUENCE [LARGE SCALE GENOMIC DNA]</scope>
    <source>
        <strain evidence="5">NCIMB 2128</strain>
    </source>
</reference>
<evidence type="ECO:0000256" key="2">
    <source>
        <dbReference type="ARBA" id="ARBA00023315"/>
    </source>
</evidence>
<name>A0ABN0NIM5_9GAMM</name>
<dbReference type="PANTHER" id="PTHR43792:SF8">
    <property type="entry name" value="[RIBOSOMAL PROTEIN US5]-ALANINE N-ACETYLTRANSFERASE"/>
    <property type="match status" value="1"/>
</dbReference>
<dbReference type="Pfam" id="PF13302">
    <property type="entry name" value="Acetyltransf_3"/>
    <property type="match status" value="1"/>
</dbReference>
<accession>A0ABN0NIM5</accession>
<organism evidence="5 6">
    <name type="scientific">Pseudoalteromonas undina</name>
    <dbReference type="NCBI Taxonomy" id="43660"/>
    <lineage>
        <taxon>Bacteria</taxon>
        <taxon>Pseudomonadati</taxon>
        <taxon>Pseudomonadota</taxon>
        <taxon>Gammaproteobacteria</taxon>
        <taxon>Alteromonadales</taxon>
        <taxon>Pseudoalteromonadaceae</taxon>
        <taxon>Pseudoalteromonas</taxon>
    </lineage>
</organism>
<dbReference type="Proteomes" id="UP000016534">
    <property type="component" value="Unassembled WGS sequence"/>
</dbReference>
<evidence type="ECO:0000256" key="1">
    <source>
        <dbReference type="ARBA" id="ARBA00022679"/>
    </source>
</evidence>
<dbReference type="Gene3D" id="3.40.630.30">
    <property type="match status" value="1"/>
</dbReference>
<dbReference type="InterPro" id="IPR016181">
    <property type="entry name" value="Acyl_CoA_acyltransferase"/>
</dbReference>
<keyword evidence="6" id="KW-1185">Reference proteome</keyword>
<keyword evidence="2" id="KW-0012">Acyltransferase</keyword>
<feature type="domain" description="N-acetyltransferase" evidence="4">
    <location>
        <begin position="15"/>
        <end position="157"/>
    </location>
</feature>
<protein>
    <submittedName>
        <fullName evidence="5">Ribosome protein acetyltransferase</fullName>
    </submittedName>
</protein>
<evidence type="ECO:0000256" key="3">
    <source>
        <dbReference type="ARBA" id="ARBA00038502"/>
    </source>
</evidence>
<dbReference type="PROSITE" id="PS51186">
    <property type="entry name" value="GNAT"/>
    <property type="match status" value="1"/>
</dbReference>
<evidence type="ECO:0000313" key="6">
    <source>
        <dbReference type="Proteomes" id="UP000016534"/>
    </source>
</evidence>
<keyword evidence="1" id="KW-0808">Transferase</keyword>
<dbReference type="InterPro" id="IPR000182">
    <property type="entry name" value="GNAT_dom"/>
</dbReference>
<gene>
    <name evidence="5" type="ORF">PUND_09689</name>
</gene>
<dbReference type="InterPro" id="IPR051531">
    <property type="entry name" value="N-acetyltransferase"/>
</dbReference>